<dbReference type="AlphaFoldDB" id="A0A1I0QK20"/>
<proteinExistence type="predicted"/>
<keyword evidence="1" id="KW-1133">Transmembrane helix</keyword>
<evidence type="ECO:0000313" key="4">
    <source>
        <dbReference type="EMBL" id="SEW27479.1"/>
    </source>
</evidence>
<keyword evidence="1" id="KW-0472">Membrane</keyword>
<dbReference type="Pfam" id="PF17479">
    <property type="entry name" value="DUF3048_C"/>
    <property type="match status" value="1"/>
</dbReference>
<evidence type="ECO:0000259" key="2">
    <source>
        <dbReference type="Pfam" id="PF11258"/>
    </source>
</evidence>
<feature type="domain" description="DUF3048" evidence="2">
    <location>
        <begin position="78"/>
        <end position="218"/>
    </location>
</feature>
<dbReference type="InterPro" id="IPR035328">
    <property type="entry name" value="DUF3048_C"/>
</dbReference>
<feature type="transmembrane region" description="Helical" evidence="1">
    <location>
        <begin position="15"/>
        <end position="34"/>
    </location>
</feature>
<evidence type="ECO:0008006" key="6">
    <source>
        <dbReference type="Google" id="ProtNLM"/>
    </source>
</evidence>
<organism evidence="4 5">
    <name type="scientific">[Clostridium] fimetarium</name>
    <dbReference type="NCBI Taxonomy" id="99656"/>
    <lineage>
        <taxon>Bacteria</taxon>
        <taxon>Bacillati</taxon>
        <taxon>Bacillota</taxon>
        <taxon>Clostridia</taxon>
        <taxon>Lachnospirales</taxon>
        <taxon>Lachnospiraceae</taxon>
    </lineage>
</organism>
<dbReference type="Gene3D" id="3.50.90.10">
    <property type="entry name" value="YerB-like"/>
    <property type="match status" value="1"/>
</dbReference>
<reference evidence="4 5" key="1">
    <citation type="submission" date="2016-10" db="EMBL/GenBank/DDBJ databases">
        <authorList>
            <person name="de Groot N.N."/>
        </authorList>
    </citation>
    <scope>NUCLEOTIDE SEQUENCE [LARGE SCALE GENOMIC DNA]</scope>
    <source>
        <strain evidence="4 5">DSM 9179</strain>
    </source>
</reference>
<feature type="domain" description="DUF3048" evidence="3">
    <location>
        <begin position="258"/>
        <end position="360"/>
    </location>
</feature>
<dbReference type="Proteomes" id="UP000199701">
    <property type="component" value="Unassembled WGS sequence"/>
</dbReference>
<dbReference type="OrthoDB" id="9779102at2"/>
<dbReference type="STRING" id="99656.SAMN05421659_10890"/>
<evidence type="ECO:0000313" key="5">
    <source>
        <dbReference type="Proteomes" id="UP000199701"/>
    </source>
</evidence>
<keyword evidence="5" id="KW-1185">Reference proteome</keyword>
<evidence type="ECO:0000256" key="1">
    <source>
        <dbReference type="SAM" id="Phobius"/>
    </source>
</evidence>
<protein>
    <recommendedName>
        <fullName evidence="6">DUF3048 domain-containing protein</fullName>
    </recommendedName>
</protein>
<dbReference type="EMBL" id="FOJI01000008">
    <property type="protein sequence ID" value="SEW27479.1"/>
    <property type="molecule type" value="Genomic_DNA"/>
</dbReference>
<evidence type="ECO:0000259" key="3">
    <source>
        <dbReference type="Pfam" id="PF17479"/>
    </source>
</evidence>
<dbReference type="Pfam" id="PF11258">
    <property type="entry name" value="DUF3048"/>
    <property type="match status" value="1"/>
</dbReference>
<dbReference type="SUPFAM" id="SSF159774">
    <property type="entry name" value="YerB-like"/>
    <property type="match status" value="1"/>
</dbReference>
<dbReference type="RefSeq" id="WP_092454069.1">
    <property type="nucleotide sequence ID" value="NZ_FOJI01000008.1"/>
</dbReference>
<name>A0A1I0QK20_9FIRM</name>
<gene>
    <name evidence="4" type="ORF">SAMN05421659_10890</name>
</gene>
<keyword evidence="1" id="KW-0812">Transmembrane</keyword>
<dbReference type="InterPro" id="IPR023158">
    <property type="entry name" value="YerB-like_sf"/>
</dbReference>
<dbReference type="InterPro" id="IPR021416">
    <property type="entry name" value="DUF3048_N"/>
</dbReference>
<sequence length="378" mass="43075">MNWGIFNFKEIKGKMVIIGILVITIIIIIVSVVVSCSSKKDDYKDDSVLVENITETEIETKIQAPVQDLHLNQARSRLSGLWVDSTTVNNSPVAVMYSNIFEAMPQSSLSYADVVFESLVEGGITRLCGVFENCTMLEKIGPVRSCRTYYLFFAKEFEATYVHFGYSEYAEEYLQKKLMHSLDGMVYCNFYRSTDREAPHNAYTSWSGIMESAASKGYPTVYPDNYQQPFTFDNDDTKDVTIENGQTCLEFYPGYVYNKPYFTYDQIDKQYDRFQFGAKQIDAETGEQLKYKNILVKYVNGTYWPTGTPNYIVTGTGKGLYITDGKAEAVTWKNSTEYGPTKYYDKDGKEIILNQGKTWICQIEATSESSVKILDSIQ</sequence>
<accession>A0A1I0QK20</accession>